<dbReference type="InterPro" id="IPR005467">
    <property type="entry name" value="His_kinase_dom"/>
</dbReference>
<keyword evidence="4" id="KW-0597">Phosphoprotein</keyword>
<gene>
    <name evidence="14" type="ORF">HBA54_09660</name>
</gene>
<feature type="domain" description="Histidine kinase" evidence="12">
    <location>
        <begin position="273"/>
        <end position="484"/>
    </location>
</feature>
<dbReference type="InterPro" id="IPR003594">
    <property type="entry name" value="HATPase_dom"/>
</dbReference>
<dbReference type="SMART" id="SM00388">
    <property type="entry name" value="HisKA"/>
    <property type="match status" value="1"/>
</dbReference>
<dbReference type="PROSITE" id="PS50885">
    <property type="entry name" value="HAMP"/>
    <property type="match status" value="1"/>
</dbReference>
<feature type="transmembrane region" description="Helical" evidence="11">
    <location>
        <begin position="39"/>
        <end position="64"/>
    </location>
</feature>
<evidence type="ECO:0000256" key="10">
    <source>
        <dbReference type="ARBA" id="ARBA00023136"/>
    </source>
</evidence>
<evidence type="ECO:0000256" key="1">
    <source>
        <dbReference type="ARBA" id="ARBA00000085"/>
    </source>
</evidence>
<feature type="transmembrane region" description="Helical" evidence="11">
    <location>
        <begin position="191"/>
        <end position="215"/>
    </location>
</feature>
<evidence type="ECO:0000256" key="7">
    <source>
        <dbReference type="ARBA" id="ARBA00022777"/>
    </source>
</evidence>
<evidence type="ECO:0000259" key="12">
    <source>
        <dbReference type="PROSITE" id="PS50109"/>
    </source>
</evidence>
<dbReference type="InterPro" id="IPR003661">
    <property type="entry name" value="HisK_dim/P_dom"/>
</dbReference>
<keyword evidence="15" id="KW-1185">Reference proteome</keyword>
<evidence type="ECO:0000259" key="13">
    <source>
        <dbReference type="PROSITE" id="PS50885"/>
    </source>
</evidence>
<protein>
    <recommendedName>
        <fullName evidence="3">histidine kinase</fullName>
        <ecNumber evidence="3">2.7.13.3</ecNumber>
    </recommendedName>
</protein>
<dbReference type="GO" id="GO:0000155">
    <property type="term" value="F:phosphorelay sensor kinase activity"/>
    <property type="evidence" value="ECO:0007669"/>
    <property type="project" value="InterPro"/>
</dbReference>
<keyword evidence="8 11" id="KW-1133">Transmembrane helix</keyword>
<dbReference type="PANTHER" id="PTHR45436:SF8">
    <property type="entry name" value="HISTIDINE KINASE"/>
    <property type="match status" value="1"/>
</dbReference>
<evidence type="ECO:0000256" key="8">
    <source>
        <dbReference type="ARBA" id="ARBA00022989"/>
    </source>
</evidence>
<evidence type="ECO:0000313" key="15">
    <source>
        <dbReference type="Proteomes" id="UP000761264"/>
    </source>
</evidence>
<dbReference type="InterPro" id="IPR036890">
    <property type="entry name" value="HATPase_C_sf"/>
</dbReference>
<keyword evidence="10 11" id="KW-0472">Membrane</keyword>
<dbReference type="EMBL" id="JAAQPH010000006">
    <property type="protein sequence ID" value="NIA68857.1"/>
    <property type="molecule type" value="Genomic_DNA"/>
</dbReference>
<organism evidence="14 15">
    <name type="scientific">Pelagibius litoralis</name>
    <dbReference type="NCBI Taxonomy" id="374515"/>
    <lineage>
        <taxon>Bacteria</taxon>
        <taxon>Pseudomonadati</taxon>
        <taxon>Pseudomonadota</taxon>
        <taxon>Alphaproteobacteria</taxon>
        <taxon>Rhodospirillales</taxon>
        <taxon>Rhodovibrionaceae</taxon>
        <taxon>Pelagibius</taxon>
    </lineage>
</organism>
<evidence type="ECO:0000256" key="6">
    <source>
        <dbReference type="ARBA" id="ARBA00022692"/>
    </source>
</evidence>
<dbReference type="PROSITE" id="PS50109">
    <property type="entry name" value="HIS_KIN"/>
    <property type="match status" value="1"/>
</dbReference>
<name>A0A967C952_9PROT</name>
<dbReference type="SUPFAM" id="SSF47384">
    <property type="entry name" value="Homodimeric domain of signal transducing histidine kinase"/>
    <property type="match status" value="1"/>
</dbReference>
<comment type="catalytic activity">
    <reaction evidence="1">
        <text>ATP + protein L-histidine = ADP + protein N-phospho-L-histidine.</text>
        <dbReference type="EC" id="2.7.13.3"/>
    </reaction>
</comment>
<dbReference type="SMART" id="SM00304">
    <property type="entry name" value="HAMP"/>
    <property type="match status" value="1"/>
</dbReference>
<comment type="caution">
    <text evidence="14">The sequence shown here is derived from an EMBL/GenBank/DDBJ whole genome shotgun (WGS) entry which is preliminary data.</text>
</comment>
<dbReference type="AlphaFoldDB" id="A0A967C952"/>
<dbReference type="InterPro" id="IPR004358">
    <property type="entry name" value="Sig_transdc_His_kin-like_C"/>
</dbReference>
<evidence type="ECO:0000313" key="14">
    <source>
        <dbReference type="EMBL" id="NIA68857.1"/>
    </source>
</evidence>
<dbReference type="SMART" id="SM00387">
    <property type="entry name" value="HATPase_c"/>
    <property type="match status" value="1"/>
</dbReference>
<evidence type="ECO:0000256" key="4">
    <source>
        <dbReference type="ARBA" id="ARBA00022553"/>
    </source>
</evidence>
<dbReference type="Pfam" id="PF02518">
    <property type="entry name" value="HATPase_c"/>
    <property type="match status" value="1"/>
</dbReference>
<accession>A0A967C952</accession>
<proteinExistence type="predicted"/>
<dbReference type="InterPro" id="IPR050428">
    <property type="entry name" value="TCS_sensor_his_kinase"/>
</dbReference>
<keyword evidence="6 11" id="KW-0812">Transmembrane</keyword>
<dbReference type="CDD" id="cd00082">
    <property type="entry name" value="HisKA"/>
    <property type="match status" value="1"/>
</dbReference>
<dbReference type="EC" id="2.7.13.3" evidence="3"/>
<dbReference type="SUPFAM" id="SSF158472">
    <property type="entry name" value="HAMP domain-like"/>
    <property type="match status" value="1"/>
</dbReference>
<dbReference type="Proteomes" id="UP000761264">
    <property type="component" value="Unassembled WGS sequence"/>
</dbReference>
<keyword evidence="7 14" id="KW-0418">Kinase</keyword>
<dbReference type="InterPro" id="IPR036097">
    <property type="entry name" value="HisK_dim/P_sf"/>
</dbReference>
<sequence length="484" mass="53286">MSPGCARRSTRISIRRCCRPYAVRGTPFVNRADLLRSRIFRLALVYLCFFSLAVLLLTGAIFWVTSNVVSRQIDTTIDAEIRGLAEQFSQRGTPGLIVAIQRRAATAGQTRGLYLLTDPNNRALAGNLSRWPDEPADEEGWLTFRLEFAEAEGGGVNFGRARTFNLPGGLRLLVGHDVRERDRVAGLIREILAWSLLAILGISLLGGLLMSRALLARIETINRTSRDIIAGDLTQRVPVSRRDDEFDQLAGNLNAMLDQIERLLEGMRQVSDNIAHDLRSPLARLRSGLELALIEDPQSDGYRDAIAKAIREADNLLKTFTALLSIAQAEAGASRDRFAVVDLQALVQDVVELYDPLTEELGIEIDVDPLQPVRRKGDRDLLFQALVNLLDNAIKFSERGGRIGIGVEQKDGVAVLTVRDRGPGIPEDKREDVLRRFVRLEQSRSTAGSGLGLSLVQAVARLHDGKLILSDNAPGLAASLRLPL</sequence>
<keyword evidence="5" id="KW-0808">Transferase</keyword>
<dbReference type="CDD" id="cd06225">
    <property type="entry name" value="HAMP"/>
    <property type="match status" value="1"/>
</dbReference>
<dbReference type="PRINTS" id="PR00344">
    <property type="entry name" value="BCTRLSENSOR"/>
</dbReference>
<feature type="domain" description="HAMP" evidence="13">
    <location>
        <begin position="212"/>
        <end position="265"/>
    </location>
</feature>
<comment type="subcellular location">
    <subcellularLocation>
        <location evidence="2">Membrane</location>
    </subcellularLocation>
</comment>
<evidence type="ECO:0000256" key="5">
    <source>
        <dbReference type="ARBA" id="ARBA00022679"/>
    </source>
</evidence>
<reference evidence="14" key="1">
    <citation type="submission" date="2020-03" db="EMBL/GenBank/DDBJ databases">
        <title>Genome of Pelagibius litoralis DSM 21314T.</title>
        <authorList>
            <person name="Wang G."/>
        </authorList>
    </citation>
    <scope>NUCLEOTIDE SEQUENCE</scope>
    <source>
        <strain evidence="14">DSM 21314</strain>
    </source>
</reference>
<keyword evidence="9" id="KW-0902">Two-component regulatory system</keyword>
<dbReference type="Gene3D" id="3.30.565.10">
    <property type="entry name" value="Histidine kinase-like ATPase, C-terminal domain"/>
    <property type="match status" value="1"/>
</dbReference>
<dbReference type="Gene3D" id="1.10.287.130">
    <property type="match status" value="1"/>
</dbReference>
<evidence type="ECO:0000256" key="2">
    <source>
        <dbReference type="ARBA" id="ARBA00004370"/>
    </source>
</evidence>
<evidence type="ECO:0000256" key="3">
    <source>
        <dbReference type="ARBA" id="ARBA00012438"/>
    </source>
</evidence>
<evidence type="ECO:0000256" key="9">
    <source>
        <dbReference type="ARBA" id="ARBA00023012"/>
    </source>
</evidence>
<evidence type="ECO:0000256" key="11">
    <source>
        <dbReference type="SAM" id="Phobius"/>
    </source>
</evidence>
<dbReference type="SUPFAM" id="SSF55874">
    <property type="entry name" value="ATPase domain of HSP90 chaperone/DNA topoisomerase II/histidine kinase"/>
    <property type="match status" value="1"/>
</dbReference>
<dbReference type="Pfam" id="PF00672">
    <property type="entry name" value="HAMP"/>
    <property type="match status" value="1"/>
</dbReference>
<dbReference type="GO" id="GO:0005886">
    <property type="term" value="C:plasma membrane"/>
    <property type="evidence" value="ECO:0007669"/>
    <property type="project" value="TreeGrafter"/>
</dbReference>
<dbReference type="InterPro" id="IPR003660">
    <property type="entry name" value="HAMP_dom"/>
</dbReference>
<dbReference type="Pfam" id="PF00512">
    <property type="entry name" value="HisKA"/>
    <property type="match status" value="1"/>
</dbReference>
<dbReference type="PANTHER" id="PTHR45436">
    <property type="entry name" value="SENSOR HISTIDINE KINASE YKOH"/>
    <property type="match status" value="1"/>
</dbReference>
<dbReference type="Gene3D" id="6.10.340.10">
    <property type="match status" value="1"/>
</dbReference>